<dbReference type="VEuPathDB" id="FungiDB:Z520_04302"/>
<accession>A0A0D2K1E3</accession>
<dbReference type="STRING" id="1442371.A0A0D2K1E3"/>
<keyword evidence="1" id="KW-0378">Hydrolase</keyword>
<proteinExistence type="predicted"/>
<dbReference type="AlphaFoldDB" id="A0A0D2K1E3"/>
<dbReference type="Proteomes" id="UP000053411">
    <property type="component" value="Unassembled WGS sequence"/>
</dbReference>
<reference evidence="3 4" key="1">
    <citation type="submission" date="2015-01" db="EMBL/GenBank/DDBJ databases">
        <title>The Genome Sequence of Fonsecaea multimorphosa CBS 102226.</title>
        <authorList>
            <consortium name="The Broad Institute Genomics Platform"/>
            <person name="Cuomo C."/>
            <person name="de Hoog S."/>
            <person name="Gorbushina A."/>
            <person name="Stielow B."/>
            <person name="Teixiera M."/>
            <person name="Abouelleil A."/>
            <person name="Chapman S.B."/>
            <person name="Priest M."/>
            <person name="Young S.K."/>
            <person name="Wortman J."/>
            <person name="Nusbaum C."/>
            <person name="Birren B."/>
        </authorList>
    </citation>
    <scope>NUCLEOTIDE SEQUENCE [LARGE SCALE GENOMIC DNA]</scope>
    <source>
        <strain evidence="3 4">CBS 102226</strain>
    </source>
</reference>
<feature type="domain" description="BD-FAE-like" evidence="2">
    <location>
        <begin position="68"/>
        <end position="169"/>
    </location>
</feature>
<name>A0A0D2K1E3_9EURO</name>
<dbReference type="Gene3D" id="3.40.50.1820">
    <property type="entry name" value="alpha/beta hydrolase"/>
    <property type="match status" value="1"/>
</dbReference>
<dbReference type="InterPro" id="IPR049492">
    <property type="entry name" value="BD-FAE-like_dom"/>
</dbReference>
<evidence type="ECO:0000256" key="1">
    <source>
        <dbReference type="ARBA" id="ARBA00022801"/>
    </source>
</evidence>
<evidence type="ECO:0000259" key="2">
    <source>
        <dbReference type="Pfam" id="PF20434"/>
    </source>
</evidence>
<dbReference type="Pfam" id="PF20434">
    <property type="entry name" value="BD-FAE"/>
    <property type="match status" value="1"/>
</dbReference>
<dbReference type="GO" id="GO:0016787">
    <property type="term" value="F:hydrolase activity"/>
    <property type="evidence" value="ECO:0007669"/>
    <property type="project" value="UniProtKB-KW"/>
</dbReference>
<keyword evidence="4" id="KW-1185">Reference proteome</keyword>
<evidence type="ECO:0000313" key="3">
    <source>
        <dbReference type="EMBL" id="KIX99667.1"/>
    </source>
</evidence>
<dbReference type="InterPro" id="IPR050300">
    <property type="entry name" value="GDXG_lipolytic_enzyme"/>
</dbReference>
<dbReference type="RefSeq" id="XP_016633790.1">
    <property type="nucleotide sequence ID" value="XM_016774810.1"/>
</dbReference>
<evidence type="ECO:0000313" key="4">
    <source>
        <dbReference type="Proteomes" id="UP000053411"/>
    </source>
</evidence>
<protein>
    <recommendedName>
        <fullName evidence="2">BD-FAE-like domain-containing protein</fullName>
    </recommendedName>
</protein>
<sequence length="373" mass="41499">MSKVEVQSIDDMNNAFKAAVQSVIDFNNSFDWPEVNTFVYREIDGVKIEADVWVWETVPNGDSKRLPAKRPVALFIHGGGWMAGIRTDFPKPLLHEFLSRGFVFVSIDYRLLPEVDFITGQLDDVRFVETWIREKLQSSLAERGVNVPVDTDTIAVLGGSAGSHLASLTPKIWKKKPSALLLMAGPTNLFEFRRLGRPMGGGKLTQVVEQCPMDPTPEFIKSAMFDGPRTNTHPTLSVEAFLQPRSQLGLSIFLNEVIPDFMVLGLSEGKLPKKGSAPKDKVEYISAAFGDLSDWPPTFQMIGDSDEAFDASHLTVFHDKLKQLNIPSGVLVVPEQSHAFEGMSKIGDQLHLRYIQPACEFVVRHTLKDSEGK</sequence>
<gene>
    <name evidence="3" type="ORF">Z520_04302</name>
</gene>
<dbReference type="PANTHER" id="PTHR48081">
    <property type="entry name" value="AB HYDROLASE SUPERFAMILY PROTEIN C4A8.06C"/>
    <property type="match status" value="1"/>
</dbReference>
<dbReference type="OrthoDB" id="4141971at2759"/>
<dbReference type="InterPro" id="IPR029058">
    <property type="entry name" value="AB_hydrolase_fold"/>
</dbReference>
<dbReference type="SUPFAM" id="SSF53474">
    <property type="entry name" value="alpha/beta-Hydrolases"/>
    <property type="match status" value="1"/>
</dbReference>
<organism evidence="3 4">
    <name type="scientific">Fonsecaea multimorphosa CBS 102226</name>
    <dbReference type="NCBI Taxonomy" id="1442371"/>
    <lineage>
        <taxon>Eukaryota</taxon>
        <taxon>Fungi</taxon>
        <taxon>Dikarya</taxon>
        <taxon>Ascomycota</taxon>
        <taxon>Pezizomycotina</taxon>
        <taxon>Eurotiomycetes</taxon>
        <taxon>Chaetothyriomycetidae</taxon>
        <taxon>Chaetothyriales</taxon>
        <taxon>Herpotrichiellaceae</taxon>
        <taxon>Fonsecaea</taxon>
    </lineage>
</organism>
<dbReference type="GeneID" id="27710048"/>
<dbReference type="EMBL" id="KN848068">
    <property type="protein sequence ID" value="KIX99667.1"/>
    <property type="molecule type" value="Genomic_DNA"/>
</dbReference>